<sequence>MFIGKRHAGTLVGEKTTRRIADALYARLRDDGLRRHIVEFEFERCAPRIANKYIHICSQLLSYIQYNMRGFCK</sequence>
<gene>
    <name evidence="1" type="ORF">SDC9_165232</name>
</gene>
<organism evidence="1">
    <name type="scientific">bioreactor metagenome</name>
    <dbReference type="NCBI Taxonomy" id="1076179"/>
    <lineage>
        <taxon>unclassified sequences</taxon>
        <taxon>metagenomes</taxon>
        <taxon>ecological metagenomes</taxon>
    </lineage>
</organism>
<evidence type="ECO:0000313" key="1">
    <source>
        <dbReference type="EMBL" id="MPN17877.1"/>
    </source>
</evidence>
<dbReference type="AlphaFoldDB" id="A0A645FTS4"/>
<proteinExistence type="predicted"/>
<name>A0A645FTS4_9ZZZZ</name>
<protein>
    <submittedName>
        <fullName evidence="1">Uncharacterized protein</fullName>
    </submittedName>
</protein>
<dbReference type="EMBL" id="VSSQ01065111">
    <property type="protein sequence ID" value="MPN17877.1"/>
    <property type="molecule type" value="Genomic_DNA"/>
</dbReference>
<comment type="caution">
    <text evidence="1">The sequence shown here is derived from an EMBL/GenBank/DDBJ whole genome shotgun (WGS) entry which is preliminary data.</text>
</comment>
<accession>A0A645FTS4</accession>
<reference evidence="1" key="1">
    <citation type="submission" date="2019-08" db="EMBL/GenBank/DDBJ databases">
        <authorList>
            <person name="Kucharzyk K."/>
            <person name="Murdoch R.W."/>
            <person name="Higgins S."/>
            <person name="Loffler F."/>
        </authorList>
    </citation>
    <scope>NUCLEOTIDE SEQUENCE</scope>
</reference>